<feature type="compositionally biased region" description="Pro residues" evidence="1">
    <location>
        <begin position="34"/>
        <end position="50"/>
    </location>
</feature>
<dbReference type="EMBL" id="GG657449">
    <property type="protein sequence ID" value="OAT05013.1"/>
    <property type="molecule type" value="Genomic_DNA"/>
</dbReference>
<proteinExistence type="predicted"/>
<feature type="region of interest" description="Disordered" evidence="1">
    <location>
        <begin position="1"/>
        <end position="55"/>
    </location>
</feature>
<dbReference type="PANTHER" id="PTHR46929">
    <property type="entry name" value="EXPRESSED PROTEIN"/>
    <property type="match status" value="1"/>
</dbReference>
<name>A0A179UBB9_BLAGS</name>
<protein>
    <recommendedName>
        <fullName evidence="2">Myb/SANT-like domain-containing protein</fullName>
    </recommendedName>
</protein>
<evidence type="ECO:0000313" key="4">
    <source>
        <dbReference type="Proteomes" id="UP000002038"/>
    </source>
</evidence>
<dbReference type="AlphaFoldDB" id="A0A179UBB9"/>
<feature type="region of interest" description="Disordered" evidence="1">
    <location>
        <begin position="242"/>
        <end position="278"/>
    </location>
</feature>
<feature type="compositionally biased region" description="Low complexity" evidence="1">
    <location>
        <begin position="75"/>
        <end position="94"/>
    </location>
</feature>
<dbReference type="InterPro" id="IPR024752">
    <property type="entry name" value="Myb/SANT-like_dom"/>
</dbReference>
<gene>
    <name evidence="3" type="ORF">BDBG_01472</name>
</gene>
<dbReference type="OrthoDB" id="4195498at2759"/>
<keyword evidence="4" id="KW-1185">Reference proteome</keyword>
<dbReference type="PANTHER" id="PTHR46929:SF3">
    <property type="entry name" value="MYB_SANT-LIKE DOMAIN-CONTAINING PROTEIN"/>
    <property type="match status" value="1"/>
</dbReference>
<evidence type="ECO:0000256" key="1">
    <source>
        <dbReference type="SAM" id="MobiDB-lite"/>
    </source>
</evidence>
<sequence length="382" mass="43099">MIELCKMPGSESSNNDRVFEPEEVPISSCQWPTSPSPASPSPALLPPTTPVTPAAATYADDDYSTQLSVLPAFQSSQSTSQSTSQTASQTASQSRLRISWSSAMDEAMLLGLLDAKKDGWETDNGNFKTYGWNMAVEAVRRATYQTVNKNNLDNRWRSNKHTWQLWMKHKNQISGWTWCADRETYINDPEVMNEYFQHHPDMVIFQHQGPAFRELNEQLLDGKLATGQYAVGSRAMRRQLGIDDDLYPPSSSASNYLPRVSGTTADSPSPERKRLRKGKNEAYAEPILGLGSVLREMNKEILNALREVPEKAPEKATRLFLQEVNEILPEDWKDSDEVIPYRRYAAILRIFASNPAMAQVYLGFSNSSKEQRCAFIMDILEE</sequence>
<feature type="region of interest" description="Disordered" evidence="1">
    <location>
        <begin position="75"/>
        <end position="95"/>
    </location>
</feature>
<dbReference type="RefSeq" id="XP_002628564.2">
    <property type="nucleotide sequence ID" value="XM_002628518.2"/>
</dbReference>
<dbReference type="KEGG" id="bgh:BDBG_01472"/>
<dbReference type="Pfam" id="PF12776">
    <property type="entry name" value="Myb_DNA-bind_3"/>
    <property type="match status" value="1"/>
</dbReference>
<feature type="domain" description="Myb/SANT-like" evidence="2">
    <location>
        <begin position="99"/>
        <end position="193"/>
    </location>
</feature>
<organism evidence="3 4">
    <name type="scientific">Blastomyces gilchristii (strain SLH14081)</name>
    <name type="common">Blastomyces dermatitidis</name>
    <dbReference type="NCBI Taxonomy" id="559298"/>
    <lineage>
        <taxon>Eukaryota</taxon>
        <taxon>Fungi</taxon>
        <taxon>Dikarya</taxon>
        <taxon>Ascomycota</taxon>
        <taxon>Pezizomycotina</taxon>
        <taxon>Eurotiomycetes</taxon>
        <taxon>Eurotiomycetidae</taxon>
        <taxon>Onygenales</taxon>
        <taxon>Ajellomycetaceae</taxon>
        <taxon>Blastomyces</taxon>
    </lineage>
</organism>
<dbReference type="VEuPathDB" id="FungiDB:BDBG_01472"/>
<reference evidence="4" key="1">
    <citation type="journal article" date="2015" name="PLoS Genet.">
        <title>The dynamic genome and transcriptome of the human fungal pathogen Blastomyces and close relative Emmonsia.</title>
        <authorList>
            <person name="Munoz J.F."/>
            <person name="Gauthier G.M."/>
            <person name="Desjardins C.A."/>
            <person name="Gallo J.E."/>
            <person name="Holder J."/>
            <person name="Sullivan T.D."/>
            <person name="Marty A.J."/>
            <person name="Carmen J.C."/>
            <person name="Chen Z."/>
            <person name="Ding L."/>
            <person name="Gujja S."/>
            <person name="Magrini V."/>
            <person name="Misas E."/>
            <person name="Mitreva M."/>
            <person name="Priest M."/>
            <person name="Saif S."/>
            <person name="Whiston E.A."/>
            <person name="Young S."/>
            <person name="Zeng Q."/>
            <person name="Goldman W.E."/>
            <person name="Mardis E.R."/>
            <person name="Taylor J.W."/>
            <person name="McEwen J.G."/>
            <person name="Clay O.K."/>
            <person name="Klein B.S."/>
            <person name="Cuomo C.A."/>
        </authorList>
    </citation>
    <scope>NUCLEOTIDE SEQUENCE [LARGE SCALE GENOMIC DNA]</scope>
    <source>
        <strain evidence="4">SLH14081</strain>
    </source>
</reference>
<evidence type="ECO:0000259" key="2">
    <source>
        <dbReference type="Pfam" id="PF12776"/>
    </source>
</evidence>
<dbReference type="Proteomes" id="UP000002038">
    <property type="component" value="Unassembled WGS sequence"/>
</dbReference>
<accession>A0A179UBB9</accession>
<evidence type="ECO:0000313" key="3">
    <source>
        <dbReference type="EMBL" id="OAT05013.1"/>
    </source>
</evidence>
<feature type="compositionally biased region" description="Polar residues" evidence="1">
    <location>
        <begin position="249"/>
        <end position="267"/>
    </location>
</feature>
<dbReference type="GeneID" id="8507542"/>